<accession>A0A1A9LEI0</accession>
<dbReference type="Pfam" id="PF08877">
    <property type="entry name" value="MepB-like"/>
    <property type="match status" value="1"/>
</dbReference>
<organism evidence="1 2">
    <name type="scientific">Aequorivita soesokkakensis</name>
    <dbReference type="NCBI Taxonomy" id="1385699"/>
    <lineage>
        <taxon>Bacteria</taxon>
        <taxon>Pseudomonadati</taxon>
        <taxon>Bacteroidota</taxon>
        <taxon>Flavobacteriia</taxon>
        <taxon>Flavobacteriales</taxon>
        <taxon>Flavobacteriaceae</taxon>
        <taxon>Aequorivita</taxon>
    </lineage>
</organism>
<dbReference type="PIRSF" id="PIRSF032285">
    <property type="entry name" value="UCP032285"/>
    <property type="match status" value="1"/>
</dbReference>
<proteinExistence type="predicted"/>
<name>A0A1A9LEI0_9FLAO</name>
<keyword evidence="2" id="KW-1185">Reference proteome</keyword>
<comment type="caution">
    <text evidence="1">The sequence shown here is derived from an EMBL/GenBank/DDBJ whole genome shotgun (WGS) entry which is preliminary data.</text>
</comment>
<dbReference type="AlphaFoldDB" id="A0A1A9LEI0"/>
<protein>
    <submittedName>
        <fullName evidence="1">MepB family protein</fullName>
    </submittedName>
</protein>
<dbReference type="EMBL" id="LXIE01000031">
    <property type="protein sequence ID" value="OAD90785.1"/>
    <property type="molecule type" value="Genomic_DNA"/>
</dbReference>
<evidence type="ECO:0000313" key="2">
    <source>
        <dbReference type="Proteomes" id="UP000077552"/>
    </source>
</evidence>
<dbReference type="RefSeq" id="WP_068762414.1">
    <property type="nucleotide sequence ID" value="NZ_LXIE01000031.1"/>
</dbReference>
<dbReference type="Proteomes" id="UP000077552">
    <property type="component" value="Unassembled WGS sequence"/>
</dbReference>
<dbReference type="Gene3D" id="3.40.1350.140">
    <property type="entry name" value="MepB-like"/>
    <property type="match status" value="1"/>
</dbReference>
<reference evidence="1 2" key="1">
    <citation type="submission" date="2016-05" db="EMBL/GenBank/DDBJ databases">
        <title>Genome sequencing of Vitellibacter soesokkakensis RSSK-12.</title>
        <authorList>
            <person name="Thevarajoo S."/>
            <person name="Selvaratnam C."/>
            <person name="Goh K.M."/>
            <person name="Chan K.-G."/>
            <person name="Chong C.S."/>
        </authorList>
    </citation>
    <scope>NUCLEOTIDE SEQUENCE [LARGE SCALE GENOMIC DNA]</scope>
    <source>
        <strain evidence="1 2">RSSK-12</strain>
    </source>
</reference>
<dbReference type="InterPro" id="IPR038231">
    <property type="entry name" value="MepB-like_sf"/>
</dbReference>
<evidence type="ECO:0000313" key="1">
    <source>
        <dbReference type="EMBL" id="OAD90785.1"/>
    </source>
</evidence>
<dbReference type="InterPro" id="IPR011235">
    <property type="entry name" value="MepB-like"/>
</dbReference>
<sequence>MNEIITEIYSNCDLKISEYIPESESKEYNACQFLIDGRLVISRTAKITPKKTGQFVTFWMRNTKGITQPYSEKDDFQFYVINVTKEKRNGQFVFPKSVLIAKGIVSTEKKDGKRGFRVYSVWDAVTNKQAEKTQQWQLDYFFEIDSATDLKKVAGLYT</sequence>
<dbReference type="STRING" id="1385699.A7A78_13815"/>
<dbReference type="OrthoDB" id="4954833at2"/>
<gene>
    <name evidence="1" type="ORF">A7A78_13815</name>
</gene>